<keyword evidence="1" id="KW-0472">Membrane</keyword>
<evidence type="ECO:0000313" key="2">
    <source>
        <dbReference type="EMBL" id="KAE9399695.1"/>
    </source>
</evidence>
<proteinExistence type="predicted"/>
<evidence type="ECO:0000313" key="3">
    <source>
        <dbReference type="Proteomes" id="UP000799118"/>
    </source>
</evidence>
<gene>
    <name evidence="2" type="ORF">BT96DRAFT_993739</name>
</gene>
<dbReference type="OrthoDB" id="5570013at2759"/>
<dbReference type="Proteomes" id="UP000799118">
    <property type="component" value="Unassembled WGS sequence"/>
</dbReference>
<dbReference type="EMBL" id="ML769466">
    <property type="protein sequence ID" value="KAE9399695.1"/>
    <property type="molecule type" value="Genomic_DNA"/>
</dbReference>
<accession>A0A6A4HSJ3</accession>
<evidence type="ECO:0008006" key="4">
    <source>
        <dbReference type="Google" id="ProtNLM"/>
    </source>
</evidence>
<keyword evidence="1" id="KW-0812">Transmembrane</keyword>
<keyword evidence="1" id="KW-1133">Transmembrane helix</keyword>
<keyword evidence="3" id="KW-1185">Reference proteome</keyword>
<feature type="transmembrane region" description="Helical" evidence="1">
    <location>
        <begin position="34"/>
        <end position="54"/>
    </location>
</feature>
<protein>
    <recommendedName>
        <fullName evidence="4">Adhesin domain-containing protein</fullName>
    </recommendedName>
</protein>
<sequence length="333" mass="36577">MDSKKPILGQRTKYRSDDHLFDEPRSKPATSTTLLAMTLMAFVFCALIISLGQFPNPSIHFIKGLLSVTHNQAKWAPLLAEHVQSTHPLYTSPERSLWSNCKSQPARLSDSFTFAIPTNSSGIFIASRLGEGFANVHVEVVQAEESTVGSIENIVSVKVTSHYDGEIQQALLERFEYQICQMNFADNLHGVGVFQADQNGPQIPLNMGMIQTHITITLPRRDVPLVIQNLNINTVGPVSHHIGNLSGSVHFESISLHSTSAMPQVVQVKSLSASHAVIKTNNSAIEGRFEVTDTLDLVTSNAPIHGFSEDVEHSIEANLHAIENANFKRAHLC</sequence>
<reference evidence="2" key="1">
    <citation type="journal article" date="2019" name="Environ. Microbiol.">
        <title>Fungal ecological strategies reflected in gene transcription - a case study of two litter decomposers.</title>
        <authorList>
            <person name="Barbi F."/>
            <person name="Kohler A."/>
            <person name="Barry K."/>
            <person name="Baskaran P."/>
            <person name="Daum C."/>
            <person name="Fauchery L."/>
            <person name="Ihrmark K."/>
            <person name="Kuo A."/>
            <person name="LaButti K."/>
            <person name="Lipzen A."/>
            <person name="Morin E."/>
            <person name="Grigoriev I.V."/>
            <person name="Henrissat B."/>
            <person name="Lindahl B."/>
            <person name="Martin F."/>
        </authorList>
    </citation>
    <scope>NUCLEOTIDE SEQUENCE</scope>
    <source>
        <strain evidence="2">JB14</strain>
    </source>
</reference>
<organism evidence="2 3">
    <name type="scientific">Gymnopus androsaceus JB14</name>
    <dbReference type="NCBI Taxonomy" id="1447944"/>
    <lineage>
        <taxon>Eukaryota</taxon>
        <taxon>Fungi</taxon>
        <taxon>Dikarya</taxon>
        <taxon>Basidiomycota</taxon>
        <taxon>Agaricomycotina</taxon>
        <taxon>Agaricomycetes</taxon>
        <taxon>Agaricomycetidae</taxon>
        <taxon>Agaricales</taxon>
        <taxon>Marasmiineae</taxon>
        <taxon>Omphalotaceae</taxon>
        <taxon>Gymnopus</taxon>
    </lineage>
</organism>
<name>A0A6A4HSJ3_9AGAR</name>
<evidence type="ECO:0000256" key="1">
    <source>
        <dbReference type="SAM" id="Phobius"/>
    </source>
</evidence>
<dbReference type="AlphaFoldDB" id="A0A6A4HSJ3"/>